<keyword evidence="3" id="KW-1185">Reference proteome</keyword>
<dbReference type="AlphaFoldDB" id="A0A0V1H233"/>
<dbReference type="STRING" id="268475.A0A0V1H233"/>
<evidence type="ECO:0000313" key="2">
    <source>
        <dbReference type="EMBL" id="KRZ04664.1"/>
    </source>
</evidence>
<dbReference type="PANTHER" id="PTHR47331">
    <property type="entry name" value="PHD-TYPE DOMAIN-CONTAINING PROTEIN"/>
    <property type="match status" value="1"/>
</dbReference>
<dbReference type="InterPro" id="IPR040676">
    <property type="entry name" value="DUF5641"/>
</dbReference>
<feature type="domain" description="DUF5641" evidence="1">
    <location>
        <begin position="160"/>
        <end position="246"/>
    </location>
</feature>
<reference evidence="2 3" key="1">
    <citation type="submission" date="2015-01" db="EMBL/GenBank/DDBJ databases">
        <title>Evolution of Trichinella species and genotypes.</title>
        <authorList>
            <person name="Korhonen P.K."/>
            <person name="Edoardo P."/>
            <person name="Giuseppe L.R."/>
            <person name="Gasser R.B."/>
        </authorList>
    </citation>
    <scope>NUCLEOTIDE SEQUENCE [LARGE SCALE GENOMIC DNA]</scope>
    <source>
        <strain evidence="2">ISS1029</strain>
    </source>
</reference>
<comment type="caution">
    <text evidence="2">The sequence shown here is derived from an EMBL/GenBank/DDBJ whole genome shotgun (WGS) entry which is preliminary data.</text>
</comment>
<sequence length="344" mass="38491">MECVKELKQLTETAGFCLTKWSSNEAIVLRSLLEKDVASECKAIMALGIVWDNKEDIITFSVIRVARPDQQLSKREMFLIRLECLVRSVKTALRKVLGRTSLDEEELATVLCGIEFQLIERVDAVTFSDRKSFGRCALRPKSSRTNDGYHRKSNKALALKLIAHFRKGWRSEYIATFCTRPKWRSDSIESNVGDIVLIAEEDVNKGRWMMGRVLELFYGRDKIVKSVRLKVANGEITRPMKKLRLLEPAIVDGVPPSSGEDIVFVGLCNRETSRNISHAKRCKSLGRRRGSKAGTVQAKIGLSGSNYSTAVGGSASALLFSSGPSPSELTLRAPTLFEEYIWPD</sequence>
<dbReference type="OrthoDB" id="5984724at2759"/>
<name>A0A0V1H233_9BILA</name>
<dbReference type="EMBL" id="JYDP01000158">
    <property type="protein sequence ID" value="KRZ04664.1"/>
    <property type="molecule type" value="Genomic_DNA"/>
</dbReference>
<proteinExistence type="predicted"/>
<gene>
    <name evidence="2" type="ORF">T11_13607</name>
</gene>
<organism evidence="2 3">
    <name type="scientific">Trichinella zimbabwensis</name>
    <dbReference type="NCBI Taxonomy" id="268475"/>
    <lineage>
        <taxon>Eukaryota</taxon>
        <taxon>Metazoa</taxon>
        <taxon>Ecdysozoa</taxon>
        <taxon>Nematoda</taxon>
        <taxon>Enoplea</taxon>
        <taxon>Dorylaimia</taxon>
        <taxon>Trichinellida</taxon>
        <taxon>Trichinellidae</taxon>
        <taxon>Trichinella</taxon>
    </lineage>
</organism>
<dbReference type="Pfam" id="PF18701">
    <property type="entry name" value="DUF5641"/>
    <property type="match status" value="1"/>
</dbReference>
<protein>
    <recommendedName>
        <fullName evidence="1">DUF5641 domain-containing protein</fullName>
    </recommendedName>
</protein>
<dbReference type="Proteomes" id="UP000055024">
    <property type="component" value="Unassembled WGS sequence"/>
</dbReference>
<accession>A0A0V1H233</accession>
<evidence type="ECO:0000313" key="3">
    <source>
        <dbReference type="Proteomes" id="UP000055024"/>
    </source>
</evidence>
<evidence type="ECO:0000259" key="1">
    <source>
        <dbReference type="Pfam" id="PF18701"/>
    </source>
</evidence>